<evidence type="ECO:0000313" key="1">
    <source>
        <dbReference type="EMBL" id="GAH96235.1"/>
    </source>
</evidence>
<gene>
    <name evidence="1" type="ORF">S03H2_69289</name>
</gene>
<dbReference type="EMBL" id="BARU01045750">
    <property type="protein sequence ID" value="GAH96235.1"/>
    <property type="molecule type" value="Genomic_DNA"/>
</dbReference>
<protein>
    <submittedName>
        <fullName evidence="1">Uncharacterized protein</fullName>
    </submittedName>
</protein>
<comment type="caution">
    <text evidence="1">The sequence shown here is derived from an EMBL/GenBank/DDBJ whole genome shotgun (WGS) entry which is preliminary data.</text>
</comment>
<organism evidence="1">
    <name type="scientific">marine sediment metagenome</name>
    <dbReference type="NCBI Taxonomy" id="412755"/>
    <lineage>
        <taxon>unclassified sequences</taxon>
        <taxon>metagenomes</taxon>
        <taxon>ecological metagenomes</taxon>
    </lineage>
</organism>
<sequence length="143" mass="16390">QQKIKSATTTAIANSVTDIQIKSALMKMASFENALGHAGQFLGYLQEQSKIIFSGKMATWEAQTQADLIQYQAQISSDMEQWRMVNQFNLADWQANTQALFAQWDKNSTATIEHWKMDNVFSMEEWQTRANYDMAVFEIEFSA</sequence>
<feature type="non-terminal residue" evidence="1">
    <location>
        <position position="1"/>
    </location>
</feature>
<proteinExistence type="predicted"/>
<reference evidence="1" key="1">
    <citation type="journal article" date="2014" name="Front. Microbiol.">
        <title>High frequency of phylogenetically diverse reductive dehalogenase-homologous genes in deep subseafloor sedimentary metagenomes.</title>
        <authorList>
            <person name="Kawai M."/>
            <person name="Futagami T."/>
            <person name="Toyoda A."/>
            <person name="Takaki Y."/>
            <person name="Nishi S."/>
            <person name="Hori S."/>
            <person name="Arai W."/>
            <person name="Tsubouchi T."/>
            <person name="Morono Y."/>
            <person name="Uchiyama I."/>
            <person name="Ito T."/>
            <person name="Fujiyama A."/>
            <person name="Inagaki F."/>
            <person name="Takami H."/>
        </authorList>
    </citation>
    <scope>NUCLEOTIDE SEQUENCE</scope>
    <source>
        <strain evidence="1">Expedition CK06-06</strain>
    </source>
</reference>
<name>X1KRH1_9ZZZZ</name>
<feature type="non-terminal residue" evidence="1">
    <location>
        <position position="143"/>
    </location>
</feature>
<accession>X1KRH1</accession>
<dbReference type="AlphaFoldDB" id="X1KRH1"/>